<evidence type="ECO:0000313" key="8">
    <source>
        <dbReference type="Proteomes" id="UP000664144"/>
    </source>
</evidence>
<reference evidence="7" key="1">
    <citation type="submission" date="2021-03" db="EMBL/GenBank/DDBJ databases">
        <authorList>
            <person name="Kim M.K."/>
        </authorList>
    </citation>
    <scope>NUCLEOTIDE SEQUENCE</scope>
    <source>
        <strain evidence="7">BT186</strain>
    </source>
</reference>
<evidence type="ECO:0000313" key="7">
    <source>
        <dbReference type="EMBL" id="MBO0359939.1"/>
    </source>
</evidence>
<feature type="transmembrane region" description="Helical" evidence="5">
    <location>
        <begin position="44"/>
        <end position="62"/>
    </location>
</feature>
<sequence>MQKASASYTTCSAEIRSATSNASSCAHGAVPDTRVARRGTDFRAAILSAVCLLLLAAVSAKAQTPAAPVTMQVDLAKPKGPLYPMWAYFGYDEPNYTYMKDGQKLLTELAALSPSTVYVRTHNLLTTGDGTPALKWGSTNAYTEDKKGRPIYNWKIADQIFDTYLARGMKPIAQIGFMPEALSSKPVPYRHHWKPGDNYNDIYTGWAYPPKDYKKWSELVYQWVKHCVARYGEAEVKTWPWELWNEPNIGYWKGTPEEYSKLFDYTEEAVHRACPGAQLGGPETTGPGWDKAADFLRNFLQHCATGTNYATGKTGTRLDFITFHAKGGPKVVDGHVRMNMGTQFKDLTEGFKIVASFPQYKGLPIIIGENDPEGCAACSVELSPENAYRNGTMYSSYTAAAYAHLYELADEYKVNLLGAVSWSFEFENQPWFAGFRDLATNGVDKPVLNVFRMLGLMGGQRVAVSNPTALSLQDVRQGQQTQRPDISALASTDGRSANVLVWNYHNDDLPAAASEVEIELQNLAASQALVQHYRIDGTHSNSYTTWQQMGSPQNVSATQRTQLEQAGQLALLDSPTWVKTKDGKTTLHVTLPRQGVSLLRLTW</sequence>
<evidence type="ECO:0000256" key="2">
    <source>
        <dbReference type="ARBA" id="ARBA00022801"/>
    </source>
</evidence>
<organism evidence="7 8">
    <name type="scientific">Hymenobacter telluris</name>
    <dbReference type="NCBI Taxonomy" id="2816474"/>
    <lineage>
        <taxon>Bacteria</taxon>
        <taxon>Pseudomonadati</taxon>
        <taxon>Bacteroidota</taxon>
        <taxon>Cytophagia</taxon>
        <taxon>Cytophagales</taxon>
        <taxon>Hymenobacteraceae</taxon>
        <taxon>Hymenobacter</taxon>
    </lineage>
</organism>
<accession>A0A939EY26</accession>
<feature type="domain" description="Glycosyl hydrolases family 39 N-terminal catalytic" evidence="6">
    <location>
        <begin position="71"/>
        <end position="566"/>
    </location>
</feature>
<dbReference type="InterPro" id="IPR000514">
    <property type="entry name" value="Glyco_hydro_39"/>
</dbReference>
<dbReference type="GO" id="GO:0005975">
    <property type="term" value="P:carbohydrate metabolic process"/>
    <property type="evidence" value="ECO:0007669"/>
    <property type="project" value="InterPro"/>
</dbReference>
<evidence type="ECO:0000256" key="5">
    <source>
        <dbReference type="SAM" id="Phobius"/>
    </source>
</evidence>
<keyword evidence="5" id="KW-0472">Membrane</keyword>
<protein>
    <submittedName>
        <fullName evidence="7">Beta-xylosidase</fullName>
    </submittedName>
</protein>
<comment type="similarity">
    <text evidence="1">Belongs to the glycosyl hydrolase 39 family.</text>
</comment>
<evidence type="ECO:0000256" key="1">
    <source>
        <dbReference type="ARBA" id="ARBA00008875"/>
    </source>
</evidence>
<dbReference type="AlphaFoldDB" id="A0A939EY26"/>
<dbReference type="InterPro" id="IPR049166">
    <property type="entry name" value="GH39_cat"/>
</dbReference>
<feature type="active site" description="Proton donor" evidence="4">
    <location>
        <position position="246"/>
    </location>
</feature>
<dbReference type="SUPFAM" id="SSF51445">
    <property type="entry name" value="(Trans)glycosidases"/>
    <property type="match status" value="1"/>
</dbReference>
<keyword evidence="5" id="KW-1133">Transmembrane helix</keyword>
<evidence type="ECO:0000259" key="6">
    <source>
        <dbReference type="Pfam" id="PF01229"/>
    </source>
</evidence>
<keyword evidence="5" id="KW-0812">Transmembrane</keyword>
<dbReference type="SUPFAM" id="SSF51011">
    <property type="entry name" value="Glycosyl hydrolase domain"/>
    <property type="match status" value="1"/>
</dbReference>
<dbReference type="PANTHER" id="PTHR12631:SF8">
    <property type="entry name" value="ALPHA-L-IDURONIDASE"/>
    <property type="match status" value="1"/>
</dbReference>
<proteinExistence type="inferred from homology"/>
<dbReference type="EMBL" id="JAFLQZ010000015">
    <property type="protein sequence ID" value="MBO0359939.1"/>
    <property type="molecule type" value="Genomic_DNA"/>
</dbReference>
<dbReference type="Gene3D" id="3.20.20.80">
    <property type="entry name" value="Glycosidases"/>
    <property type="match status" value="1"/>
</dbReference>
<dbReference type="InterPro" id="IPR017853">
    <property type="entry name" value="GH"/>
</dbReference>
<dbReference type="PRINTS" id="PR00745">
    <property type="entry name" value="GLHYDRLASE39"/>
</dbReference>
<name>A0A939EY26_9BACT</name>
<evidence type="ECO:0000256" key="4">
    <source>
        <dbReference type="PIRSR" id="PIRSR600514-1"/>
    </source>
</evidence>
<comment type="caution">
    <text evidence="7">The sequence shown here is derived from an EMBL/GenBank/DDBJ whole genome shotgun (WGS) entry which is preliminary data.</text>
</comment>
<keyword evidence="2" id="KW-0378">Hydrolase</keyword>
<dbReference type="Proteomes" id="UP000664144">
    <property type="component" value="Unassembled WGS sequence"/>
</dbReference>
<dbReference type="PANTHER" id="PTHR12631">
    <property type="entry name" value="ALPHA-L-IDURONIDASE"/>
    <property type="match status" value="1"/>
</dbReference>
<dbReference type="InterPro" id="IPR051923">
    <property type="entry name" value="Glycosyl_Hydrolase_39"/>
</dbReference>
<dbReference type="Pfam" id="PF01229">
    <property type="entry name" value="Glyco_hydro_39"/>
    <property type="match status" value="1"/>
</dbReference>
<keyword evidence="3" id="KW-0326">Glycosidase</keyword>
<dbReference type="Gene3D" id="2.60.40.1500">
    <property type="entry name" value="Glycosyl hydrolase domain, family 39"/>
    <property type="match status" value="1"/>
</dbReference>
<evidence type="ECO:0000256" key="3">
    <source>
        <dbReference type="ARBA" id="ARBA00023295"/>
    </source>
</evidence>
<dbReference type="GO" id="GO:0004553">
    <property type="term" value="F:hydrolase activity, hydrolyzing O-glycosyl compounds"/>
    <property type="evidence" value="ECO:0007669"/>
    <property type="project" value="InterPro"/>
</dbReference>
<keyword evidence="8" id="KW-1185">Reference proteome</keyword>
<dbReference type="RefSeq" id="WP_206985887.1">
    <property type="nucleotide sequence ID" value="NZ_JAFLQZ010000015.1"/>
</dbReference>
<gene>
    <name evidence="7" type="ORF">J0X19_18410</name>
</gene>